<sequence>MKKSNFLDTSVVTDGDQIINQQLIESYHSGVIDHDVEARKREIETEA</sequence>
<dbReference type="AlphaFoldDB" id="A0A9X3WL34"/>
<evidence type="ECO:0000313" key="2">
    <source>
        <dbReference type="Proteomes" id="UP001145072"/>
    </source>
</evidence>
<proteinExistence type="predicted"/>
<keyword evidence="2" id="KW-1185">Reference proteome</keyword>
<reference evidence="1" key="1">
    <citation type="submission" date="2022-06" db="EMBL/GenBank/DDBJ databases">
        <title>Aquibacillus sp. a new bacterium isolated from soil saline samples.</title>
        <authorList>
            <person name="Galisteo C."/>
            <person name="De La Haba R."/>
            <person name="Sanchez-Porro C."/>
            <person name="Ventosa A."/>
        </authorList>
    </citation>
    <scope>NUCLEOTIDE SEQUENCE</scope>
    <source>
        <strain evidence="1">JCM 12387</strain>
    </source>
</reference>
<dbReference type="RefSeq" id="WP_259867200.1">
    <property type="nucleotide sequence ID" value="NZ_JAMQJZ010000001.1"/>
</dbReference>
<accession>A0A9X3WL34</accession>
<comment type="caution">
    <text evidence="1">The sequence shown here is derived from an EMBL/GenBank/DDBJ whole genome shotgun (WGS) entry which is preliminary data.</text>
</comment>
<name>A0A9X3WL34_9BACI</name>
<dbReference type="Proteomes" id="UP001145072">
    <property type="component" value="Unassembled WGS sequence"/>
</dbReference>
<protein>
    <submittedName>
        <fullName evidence="1">Uncharacterized protein</fullName>
    </submittedName>
</protein>
<gene>
    <name evidence="1" type="ORF">NC661_02605</name>
</gene>
<dbReference type="EMBL" id="JAMQJZ010000001">
    <property type="protein sequence ID" value="MDC3419269.1"/>
    <property type="molecule type" value="Genomic_DNA"/>
</dbReference>
<organism evidence="1 2">
    <name type="scientific">Aquibacillus koreensis</name>
    <dbReference type="NCBI Taxonomy" id="279446"/>
    <lineage>
        <taxon>Bacteria</taxon>
        <taxon>Bacillati</taxon>
        <taxon>Bacillota</taxon>
        <taxon>Bacilli</taxon>
        <taxon>Bacillales</taxon>
        <taxon>Bacillaceae</taxon>
        <taxon>Aquibacillus</taxon>
    </lineage>
</organism>
<evidence type="ECO:0000313" key="1">
    <source>
        <dbReference type="EMBL" id="MDC3419269.1"/>
    </source>
</evidence>